<dbReference type="PANTHER" id="PTHR30386">
    <property type="entry name" value="MEMBRANE FUSION SUBUNIT OF EMRAB-TOLC MULTIDRUG EFFLUX PUMP"/>
    <property type="match status" value="1"/>
</dbReference>
<dbReference type="Gene3D" id="2.40.50.100">
    <property type="match status" value="1"/>
</dbReference>
<dbReference type="Gene3D" id="2.40.30.170">
    <property type="match status" value="1"/>
</dbReference>
<comment type="subcellular location">
    <subcellularLocation>
        <location evidence="1 9">Cell inner membrane</location>
        <topology evidence="1 9">Single-pass membrane protein</topology>
    </subcellularLocation>
</comment>
<dbReference type="PRINTS" id="PR01490">
    <property type="entry name" value="RTXTOXIND"/>
</dbReference>
<organism evidence="13 14">
    <name type="scientific">Roseomonas acroporae</name>
    <dbReference type="NCBI Taxonomy" id="2937791"/>
    <lineage>
        <taxon>Bacteria</taxon>
        <taxon>Pseudomonadati</taxon>
        <taxon>Pseudomonadota</taxon>
        <taxon>Alphaproteobacteria</taxon>
        <taxon>Acetobacterales</taxon>
        <taxon>Roseomonadaceae</taxon>
        <taxon>Roseomonas</taxon>
    </lineage>
</organism>
<dbReference type="NCBIfam" id="TIGR01843">
    <property type="entry name" value="type_I_hlyD"/>
    <property type="match status" value="1"/>
</dbReference>
<comment type="similarity">
    <text evidence="2 9">Belongs to the membrane fusion protein (MFP) (TC 8.A.1) family.</text>
</comment>
<evidence type="ECO:0000256" key="2">
    <source>
        <dbReference type="ARBA" id="ARBA00009477"/>
    </source>
</evidence>
<evidence type="ECO:0000256" key="6">
    <source>
        <dbReference type="ARBA" id="ARBA00022692"/>
    </source>
</evidence>
<feature type="coiled-coil region" evidence="10">
    <location>
        <begin position="193"/>
        <end position="227"/>
    </location>
</feature>
<gene>
    <name evidence="13" type="ORF">M0638_03060</name>
</gene>
<accession>A0A9X1Y786</accession>
<dbReference type="AlphaFoldDB" id="A0A9X1Y786"/>
<dbReference type="GO" id="GO:0005886">
    <property type="term" value="C:plasma membrane"/>
    <property type="evidence" value="ECO:0007669"/>
    <property type="project" value="UniProtKB-SubCell"/>
</dbReference>
<evidence type="ECO:0000256" key="1">
    <source>
        <dbReference type="ARBA" id="ARBA00004377"/>
    </source>
</evidence>
<dbReference type="EMBL" id="JALPRX010000009">
    <property type="protein sequence ID" value="MCK8783362.1"/>
    <property type="molecule type" value="Genomic_DNA"/>
</dbReference>
<proteinExistence type="inferred from homology"/>
<dbReference type="Proteomes" id="UP001139516">
    <property type="component" value="Unassembled WGS sequence"/>
</dbReference>
<evidence type="ECO:0000256" key="9">
    <source>
        <dbReference type="RuleBase" id="RU365093"/>
    </source>
</evidence>
<dbReference type="PANTHER" id="PTHR30386:SF17">
    <property type="entry name" value="ALKALINE PROTEASE SECRETION PROTEIN APRE"/>
    <property type="match status" value="1"/>
</dbReference>
<keyword evidence="3 9" id="KW-0813">Transport</keyword>
<sequence length="469" mass="51034">MSQAASLPVAGVPAPPALRLPAPEPELDLPRPRTRGVMLFGLASIALFVGGFAAWSTLAPLSEAAIAPGQIKVEGQRRVLANQEGGTVREILVHDGDRVQAGQVLLRLDQTQSSATVETVRSQRWALLAQDARLTAELARAREIAFPAALLAAAGSAEGGSGEPAQDAVRAADAVAGQRALFEARRVSLDSQLAVLADRVAQQNAVIASAEQQYVAAQRQLVLIRREEEVKRALMNQGLSRLTEVLALQRNAAALEGQIGDITGQISRARATIAEARSQMKQIEDQRLQEVSTELRDVRGKLAEAEERLRAAQDVSVRREIIAPEDGIIIGLRVFNTGAVVRAGDPVMELVPVRDRLVAEVNLSPNDIDVVYPGLDAQIRLPAFKQRLVPSLNGRVTFVASDVATDERTRQSYYRVQILIDADQLARLPNVHLTPGMPVEAMVQLGERSFFRYITQPIRDSFHRAFREQ</sequence>
<dbReference type="InterPro" id="IPR058982">
    <property type="entry name" value="Beta-barrel_AprE"/>
</dbReference>
<name>A0A9X1Y786_9PROT</name>
<dbReference type="Pfam" id="PF26002">
    <property type="entry name" value="Beta-barrel_AprE"/>
    <property type="match status" value="1"/>
</dbReference>
<keyword evidence="5 9" id="KW-0997">Cell inner membrane</keyword>
<evidence type="ECO:0000313" key="13">
    <source>
        <dbReference type="EMBL" id="MCK8783362.1"/>
    </source>
</evidence>
<evidence type="ECO:0000259" key="12">
    <source>
        <dbReference type="Pfam" id="PF26002"/>
    </source>
</evidence>
<evidence type="ECO:0000256" key="8">
    <source>
        <dbReference type="ARBA" id="ARBA00023136"/>
    </source>
</evidence>
<feature type="domain" description="AprE-like long alpha-helical hairpin" evidence="11">
    <location>
        <begin position="114"/>
        <end position="315"/>
    </location>
</feature>
<dbReference type="InterPro" id="IPR050739">
    <property type="entry name" value="MFP"/>
</dbReference>
<reference evidence="13" key="1">
    <citation type="submission" date="2022-04" db="EMBL/GenBank/DDBJ databases">
        <title>Roseomonas acroporae sp. nov., isolated from coral Acropora digitifera.</title>
        <authorList>
            <person name="Sun H."/>
        </authorList>
    </citation>
    <scope>NUCLEOTIDE SEQUENCE</scope>
    <source>
        <strain evidence="13">NAR14</strain>
    </source>
</reference>
<protein>
    <recommendedName>
        <fullName evidence="9">Membrane fusion protein (MFP) family protein</fullName>
    </recommendedName>
</protein>
<keyword evidence="10" id="KW-0175">Coiled coil</keyword>
<evidence type="ECO:0000256" key="4">
    <source>
        <dbReference type="ARBA" id="ARBA00022475"/>
    </source>
</evidence>
<keyword evidence="4 9" id="KW-1003">Cell membrane</keyword>
<keyword evidence="8 9" id="KW-0472">Membrane</keyword>
<dbReference type="GO" id="GO:0015031">
    <property type="term" value="P:protein transport"/>
    <property type="evidence" value="ECO:0007669"/>
    <property type="project" value="InterPro"/>
</dbReference>
<dbReference type="InterPro" id="IPR058781">
    <property type="entry name" value="HH_AprE-like"/>
</dbReference>
<feature type="transmembrane region" description="Helical" evidence="9">
    <location>
        <begin position="37"/>
        <end position="58"/>
    </location>
</feature>
<evidence type="ECO:0000313" key="14">
    <source>
        <dbReference type="Proteomes" id="UP001139516"/>
    </source>
</evidence>
<feature type="domain" description="AprE-like beta-barrel" evidence="12">
    <location>
        <begin position="357"/>
        <end position="445"/>
    </location>
</feature>
<keyword evidence="7 9" id="KW-1133">Transmembrane helix</keyword>
<dbReference type="RefSeq" id="WP_248665487.1">
    <property type="nucleotide sequence ID" value="NZ_JALPRX010000009.1"/>
</dbReference>
<evidence type="ECO:0000256" key="5">
    <source>
        <dbReference type="ARBA" id="ARBA00022519"/>
    </source>
</evidence>
<evidence type="ECO:0000256" key="3">
    <source>
        <dbReference type="ARBA" id="ARBA00022448"/>
    </source>
</evidence>
<keyword evidence="14" id="KW-1185">Reference proteome</keyword>
<comment type="caution">
    <text evidence="13">The sequence shown here is derived from an EMBL/GenBank/DDBJ whole genome shotgun (WGS) entry which is preliminary data.</text>
</comment>
<dbReference type="Pfam" id="PF25994">
    <property type="entry name" value="HH_AprE"/>
    <property type="match status" value="1"/>
</dbReference>
<feature type="coiled-coil region" evidence="10">
    <location>
        <begin position="266"/>
        <end position="315"/>
    </location>
</feature>
<evidence type="ECO:0000256" key="10">
    <source>
        <dbReference type="SAM" id="Coils"/>
    </source>
</evidence>
<evidence type="ECO:0000256" key="7">
    <source>
        <dbReference type="ARBA" id="ARBA00022989"/>
    </source>
</evidence>
<dbReference type="InterPro" id="IPR010129">
    <property type="entry name" value="T1SS_HlyD"/>
</dbReference>
<evidence type="ECO:0000259" key="11">
    <source>
        <dbReference type="Pfam" id="PF25994"/>
    </source>
</evidence>
<keyword evidence="6 9" id="KW-0812">Transmembrane</keyword>